<proteinExistence type="predicted"/>
<feature type="domain" description="Glycosyl transferase family 1" evidence="1">
    <location>
        <begin position="198"/>
        <end position="358"/>
    </location>
</feature>
<dbReference type="AlphaFoldDB" id="A0A1B8PMQ0"/>
<evidence type="ECO:0000313" key="6">
    <source>
        <dbReference type="Proteomes" id="UP000594834"/>
    </source>
</evidence>
<dbReference type="Proteomes" id="UP000092671">
    <property type="component" value="Unassembled WGS sequence"/>
</dbReference>
<dbReference type="EMBL" id="CP065728">
    <property type="protein sequence ID" value="QPT43912.1"/>
    <property type="molecule type" value="Genomic_DNA"/>
</dbReference>
<keyword evidence="6" id="KW-1185">Reference proteome</keyword>
<dbReference type="PANTHER" id="PTHR12526:SF637">
    <property type="entry name" value="GLYCOSYLTRANSFERASE EPSF-RELATED"/>
    <property type="match status" value="1"/>
</dbReference>
<evidence type="ECO:0000313" key="4">
    <source>
        <dbReference type="EMBL" id="QPT43912.1"/>
    </source>
</evidence>
<dbReference type="SUPFAM" id="SSF53756">
    <property type="entry name" value="UDP-Glycosyltransferase/glycogen phosphorylase"/>
    <property type="match status" value="1"/>
</dbReference>
<dbReference type="InterPro" id="IPR028098">
    <property type="entry name" value="Glyco_trans_4-like_N"/>
</dbReference>
<evidence type="ECO:0000259" key="1">
    <source>
        <dbReference type="Pfam" id="PF00534"/>
    </source>
</evidence>
<keyword evidence="3" id="KW-0808">Transferase</keyword>
<reference evidence="3 5" key="1">
    <citation type="submission" date="2016-06" db="EMBL/GenBank/DDBJ databases">
        <title>Draft genome of Moraxella nonliquefaciens CCUG 60284.</title>
        <authorList>
            <person name="Salva-Serra F."/>
            <person name="Engstrom-Jakobsson H."/>
            <person name="Thorell K."/>
            <person name="Gonzales-Siles L."/>
            <person name="Karlsson R."/>
            <person name="Boulund F."/>
            <person name="Engstrand L."/>
            <person name="Kristiansson E."/>
            <person name="Moore E."/>
        </authorList>
    </citation>
    <scope>NUCLEOTIDE SEQUENCE [LARGE SCALE GENOMIC DNA]</scope>
    <source>
        <strain evidence="3 5">CCUG 60284</strain>
    </source>
</reference>
<organism evidence="3 5">
    <name type="scientific">Moraxella nonliquefaciens</name>
    <dbReference type="NCBI Taxonomy" id="478"/>
    <lineage>
        <taxon>Bacteria</taxon>
        <taxon>Pseudomonadati</taxon>
        <taxon>Pseudomonadota</taxon>
        <taxon>Gammaproteobacteria</taxon>
        <taxon>Moraxellales</taxon>
        <taxon>Moraxellaceae</taxon>
        <taxon>Moraxella</taxon>
    </lineage>
</organism>
<accession>A0A1B8PMQ0</accession>
<dbReference type="GO" id="GO:0016757">
    <property type="term" value="F:glycosyltransferase activity"/>
    <property type="evidence" value="ECO:0007669"/>
    <property type="project" value="InterPro"/>
</dbReference>
<evidence type="ECO:0000259" key="2">
    <source>
        <dbReference type="Pfam" id="PF13439"/>
    </source>
</evidence>
<dbReference type="PANTHER" id="PTHR12526">
    <property type="entry name" value="GLYCOSYLTRANSFERASE"/>
    <property type="match status" value="1"/>
</dbReference>
<dbReference type="Gene3D" id="3.40.50.2000">
    <property type="entry name" value="Glycogen Phosphorylase B"/>
    <property type="match status" value="2"/>
</dbReference>
<evidence type="ECO:0000313" key="3">
    <source>
        <dbReference type="EMBL" id="OBX52355.1"/>
    </source>
</evidence>
<sequence>MKVMHLLSSLKHDESERGIFAITHALSKAGHESVVVGSATADDELVLRLLRDDTKYYRIPMLKKSWLSLVYVLKLRRLISEYEPDIVHVHSRTPAWVLHWAIRPLPDDKQPKIVATVYGFYPLNNYSKALFFSDVIISASYSIDKYFKEKLAIKKEEYNIQEFPFKIVCIRRGVDTRKYPYRHHASVHWLHGVFAQYPELEHKKWLVFPTPVGHEYGQDWLVDILGNLKDKFPNIHAIVMDDDLATATDQDVAYEEFVQRLHALGLNNRVTFIGRRPPDMKEWLSSANVVLALAERPESIGITAIQAIHLGTPIIGWARGAFADILQATYPQGLIKEETALALCKNIKFHLQNKTRPPMTHEYTIEQMTAETLAVYQSLAPECHLVHKDRHDNLVCVKAQST</sequence>
<dbReference type="OrthoDB" id="8523124at2"/>
<evidence type="ECO:0000313" key="5">
    <source>
        <dbReference type="Proteomes" id="UP000092671"/>
    </source>
</evidence>
<protein>
    <submittedName>
        <fullName evidence="3">Glycosyl transferase family 1</fullName>
    </submittedName>
    <submittedName>
        <fullName evidence="4">Glycosyltransferase</fullName>
    </submittedName>
</protein>
<gene>
    <name evidence="3" type="ORF">A9Z60_01385</name>
    <name evidence="4" type="ORF">I6G26_07460</name>
</gene>
<reference evidence="4 6" key="2">
    <citation type="submission" date="2020-12" db="EMBL/GenBank/DDBJ databases">
        <title>FDA dAtabase for Regulatory Grade micrObial Sequences (FDA-ARGOS): Supporting development and validation of Infectious Disease Dx tests.</title>
        <authorList>
            <person name="Sproer C."/>
            <person name="Gronow S."/>
            <person name="Severitt S."/>
            <person name="Schroder I."/>
            <person name="Tallon L."/>
            <person name="Sadzewicz L."/>
            <person name="Zhao X."/>
            <person name="Boylan J."/>
            <person name="Ott S."/>
            <person name="Bowen H."/>
            <person name="Vavikolanu K."/>
            <person name="Mehta A."/>
            <person name="Aluvathingal J."/>
            <person name="Nadendla S."/>
            <person name="Lowell S."/>
            <person name="Myers T."/>
            <person name="Yan Y."/>
            <person name="Sichtig H."/>
        </authorList>
    </citation>
    <scope>NUCLEOTIDE SEQUENCE [LARGE SCALE GENOMIC DNA]</scope>
    <source>
        <strain evidence="4 6">FDAARGOS_869</strain>
    </source>
</reference>
<dbReference type="Pfam" id="PF00534">
    <property type="entry name" value="Glycos_transf_1"/>
    <property type="match status" value="1"/>
</dbReference>
<dbReference type="InterPro" id="IPR001296">
    <property type="entry name" value="Glyco_trans_1"/>
</dbReference>
<name>A0A1B8PMQ0_MORNO</name>
<dbReference type="EMBL" id="LZDN01000001">
    <property type="protein sequence ID" value="OBX52355.1"/>
    <property type="molecule type" value="Genomic_DNA"/>
</dbReference>
<dbReference type="Pfam" id="PF13439">
    <property type="entry name" value="Glyco_transf_4"/>
    <property type="match status" value="1"/>
</dbReference>
<dbReference type="Proteomes" id="UP000594834">
    <property type="component" value="Chromosome"/>
</dbReference>
<dbReference type="GO" id="GO:1901135">
    <property type="term" value="P:carbohydrate derivative metabolic process"/>
    <property type="evidence" value="ECO:0007669"/>
    <property type="project" value="UniProtKB-ARBA"/>
</dbReference>
<feature type="domain" description="Glycosyltransferase subfamily 4-like N-terminal" evidence="2">
    <location>
        <begin position="16"/>
        <end position="155"/>
    </location>
</feature>